<dbReference type="InterPro" id="IPR002347">
    <property type="entry name" value="SDR_fam"/>
</dbReference>
<dbReference type="GO" id="GO:0016616">
    <property type="term" value="F:oxidoreductase activity, acting on the CH-OH group of donors, NAD or NADP as acceptor"/>
    <property type="evidence" value="ECO:0007669"/>
    <property type="project" value="TreeGrafter"/>
</dbReference>
<evidence type="ECO:0008006" key="4">
    <source>
        <dbReference type="Google" id="ProtNLM"/>
    </source>
</evidence>
<evidence type="ECO:0000256" key="1">
    <source>
        <dbReference type="RuleBase" id="RU000363"/>
    </source>
</evidence>
<dbReference type="Proteomes" id="UP001209570">
    <property type="component" value="Unassembled WGS sequence"/>
</dbReference>
<sequence length="229" mass="24573">MTKTVLITGANRGIGLSFTQHYVKLGWRVIASARNVAAATELQALAPWKVIALDTSNEQSILDAAKALDNVPVDLLINNAGVLSSNGLKDATKEDLMHQFEVNAVGPFLTTRAFLPNLRLAVKENGQAFVAQITSRMGSIEDNTSGGYYGYRASKTALNMVSTSLSKDLASDKIGVLILHPGYVATAMTSNSGNITPDQSVENLTKIIANAKLEDSGKFFHCEGYVLPW</sequence>
<dbReference type="PANTHER" id="PTHR45458">
    <property type="entry name" value="SHORT-CHAIN DEHYDROGENASE/REDUCTASE SDR"/>
    <property type="match status" value="1"/>
</dbReference>
<dbReference type="SUPFAM" id="SSF51735">
    <property type="entry name" value="NAD(P)-binding Rossmann-fold domains"/>
    <property type="match status" value="1"/>
</dbReference>
<protein>
    <recommendedName>
        <fullName evidence="4">Short chain dehydrogenase</fullName>
    </recommendedName>
</protein>
<comment type="similarity">
    <text evidence="1">Belongs to the short-chain dehydrogenases/reductases (SDR) family.</text>
</comment>
<gene>
    <name evidence="2" type="ORF">P43SY_006379</name>
</gene>
<dbReference type="PANTHER" id="PTHR45458:SF1">
    <property type="entry name" value="SHORT CHAIN DEHYDROGENASE"/>
    <property type="match status" value="1"/>
</dbReference>
<keyword evidence="3" id="KW-1185">Reference proteome</keyword>
<name>A0AAD5M2A4_PYTIN</name>
<proteinExistence type="inferred from homology"/>
<evidence type="ECO:0000313" key="2">
    <source>
        <dbReference type="EMBL" id="KAJ0401824.1"/>
    </source>
</evidence>
<organism evidence="2 3">
    <name type="scientific">Pythium insidiosum</name>
    <name type="common">Pythiosis disease agent</name>
    <dbReference type="NCBI Taxonomy" id="114742"/>
    <lineage>
        <taxon>Eukaryota</taxon>
        <taxon>Sar</taxon>
        <taxon>Stramenopiles</taxon>
        <taxon>Oomycota</taxon>
        <taxon>Peronosporomycetes</taxon>
        <taxon>Pythiales</taxon>
        <taxon>Pythiaceae</taxon>
        <taxon>Pythium</taxon>
    </lineage>
</organism>
<dbReference type="InterPro" id="IPR036291">
    <property type="entry name" value="NAD(P)-bd_dom_sf"/>
</dbReference>
<accession>A0AAD5M2A4</accession>
<reference evidence="2" key="1">
    <citation type="submission" date="2021-12" db="EMBL/GenBank/DDBJ databases">
        <title>Prjna785345.</title>
        <authorList>
            <person name="Rujirawat T."/>
            <person name="Krajaejun T."/>
        </authorList>
    </citation>
    <scope>NUCLEOTIDE SEQUENCE</scope>
    <source>
        <strain evidence="2">Pi057C3</strain>
    </source>
</reference>
<dbReference type="CDD" id="cd05325">
    <property type="entry name" value="carb_red_sniffer_like_SDR_c"/>
    <property type="match status" value="1"/>
</dbReference>
<dbReference type="PRINTS" id="PR00080">
    <property type="entry name" value="SDRFAMILY"/>
</dbReference>
<dbReference type="Pfam" id="PF00106">
    <property type="entry name" value="adh_short"/>
    <property type="match status" value="1"/>
</dbReference>
<dbReference type="AlphaFoldDB" id="A0AAD5M2A4"/>
<evidence type="ECO:0000313" key="3">
    <source>
        <dbReference type="Proteomes" id="UP001209570"/>
    </source>
</evidence>
<dbReference type="EMBL" id="JAKCXM010000117">
    <property type="protein sequence ID" value="KAJ0401824.1"/>
    <property type="molecule type" value="Genomic_DNA"/>
</dbReference>
<comment type="caution">
    <text evidence="2">The sequence shown here is derived from an EMBL/GenBank/DDBJ whole genome shotgun (WGS) entry which is preliminary data.</text>
</comment>
<dbReference type="InterPro" id="IPR052184">
    <property type="entry name" value="SDR_enzymes"/>
</dbReference>
<dbReference type="Gene3D" id="3.40.50.720">
    <property type="entry name" value="NAD(P)-binding Rossmann-like Domain"/>
    <property type="match status" value="1"/>
</dbReference>
<dbReference type="PRINTS" id="PR00081">
    <property type="entry name" value="GDHRDH"/>
</dbReference>